<reference evidence="1 2" key="1">
    <citation type="submission" date="2018-06" db="EMBL/GenBank/DDBJ databases">
        <authorList>
            <consortium name="Pathogen Informatics"/>
            <person name="Doyle S."/>
        </authorList>
    </citation>
    <scope>NUCLEOTIDE SEQUENCE [LARGE SCALE GENOMIC DNA]</scope>
    <source>
        <strain evidence="1 2">NCTC10821</strain>
    </source>
</reference>
<dbReference type="Proteomes" id="UP000254978">
    <property type="component" value="Unassembled WGS sequence"/>
</dbReference>
<evidence type="ECO:0000313" key="1">
    <source>
        <dbReference type="EMBL" id="STZ62132.1"/>
    </source>
</evidence>
<protein>
    <submittedName>
        <fullName evidence="1">Uncharacterized protein</fullName>
    </submittedName>
</protein>
<evidence type="ECO:0000313" key="2">
    <source>
        <dbReference type="Proteomes" id="UP000254978"/>
    </source>
</evidence>
<sequence>MTILIAFLVLMAVLAIAGIANLTPDTHRESTQHGRFDF</sequence>
<accession>A0A378TMW5</accession>
<keyword evidence="2" id="KW-1185">Reference proteome</keyword>
<proteinExistence type="predicted"/>
<dbReference type="EMBL" id="UGQT01000001">
    <property type="protein sequence ID" value="STZ62132.1"/>
    <property type="molecule type" value="Genomic_DNA"/>
</dbReference>
<name>A0A378TMW5_9MYCO</name>
<organism evidence="1 2">
    <name type="scientific">Mycolicibacterium tokaiense</name>
    <dbReference type="NCBI Taxonomy" id="39695"/>
    <lineage>
        <taxon>Bacteria</taxon>
        <taxon>Bacillati</taxon>
        <taxon>Actinomycetota</taxon>
        <taxon>Actinomycetes</taxon>
        <taxon>Mycobacteriales</taxon>
        <taxon>Mycobacteriaceae</taxon>
        <taxon>Mycolicibacterium</taxon>
    </lineage>
</organism>
<dbReference type="AlphaFoldDB" id="A0A378TMW5"/>
<gene>
    <name evidence="1" type="ORF">NCTC10821_05696</name>
</gene>